<accession>A0A6J4TIZ7</accession>
<feature type="domain" description="YdhG-like" evidence="1">
    <location>
        <begin position="25"/>
        <end position="135"/>
    </location>
</feature>
<gene>
    <name evidence="2" type="ORF">AVDCRST_MAG62-1353</name>
</gene>
<evidence type="ECO:0000259" key="1">
    <source>
        <dbReference type="Pfam" id="PF08818"/>
    </source>
</evidence>
<protein>
    <recommendedName>
        <fullName evidence="1">YdhG-like domain-containing protein</fullName>
    </recommendedName>
</protein>
<sequence>MSEAANPSAASLPVAASADLEPERAADLAHVRGLVNAAIPPGYVESMQGKMIVWSIPLERYPTTYNKQPLQLAALAAQKNYSALYLTGLYLSAERTRRFEQAFAAAGKKLNMGKSCVRFRSAAELDEAAVRDAIASLPVDDCISEYEASRRP</sequence>
<organism evidence="2">
    <name type="scientific">uncultured Sphingomonas sp</name>
    <dbReference type="NCBI Taxonomy" id="158754"/>
    <lineage>
        <taxon>Bacteria</taxon>
        <taxon>Pseudomonadati</taxon>
        <taxon>Pseudomonadota</taxon>
        <taxon>Alphaproteobacteria</taxon>
        <taxon>Sphingomonadales</taxon>
        <taxon>Sphingomonadaceae</taxon>
        <taxon>Sphingomonas</taxon>
        <taxon>environmental samples</taxon>
    </lineage>
</organism>
<dbReference type="Pfam" id="PF08818">
    <property type="entry name" value="DUF1801"/>
    <property type="match status" value="1"/>
</dbReference>
<proteinExistence type="predicted"/>
<dbReference type="EMBL" id="CADCWB010000164">
    <property type="protein sequence ID" value="CAA9524734.1"/>
    <property type="molecule type" value="Genomic_DNA"/>
</dbReference>
<name>A0A6J4TIZ7_9SPHN</name>
<reference evidence="2" key="1">
    <citation type="submission" date="2020-02" db="EMBL/GenBank/DDBJ databases">
        <authorList>
            <person name="Meier V. D."/>
        </authorList>
    </citation>
    <scope>NUCLEOTIDE SEQUENCE</scope>
    <source>
        <strain evidence="2">AVDCRST_MAG62</strain>
    </source>
</reference>
<dbReference type="Gene3D" id="3.90.1150.200">
    <property type="match status" value="1"/>
</dbReference>
<dbReference type="InterPro" id="IPR014922">
    <property type="entry name" value="YdhG-like"/>
</dbReference>
<dbReference type="AlphaFoldDB" id="A0A6J4TIZ7"/>
<evidence type="ECO:0000313" key="2">
    <source>
        <dbReference type="EMBL" id="CAA9524734.1"/>
    </source>
</evidence>